<comment type="caution">
    <text evidence="1">The sequence shown here is derived from an EMBL/GenBank/DDBJ whole genome shotgun (WGS) entry which is preliminary data.</text>
</comment>
<accession>J9FAS2</accession>
<proteinExistence type="predicted"/>
<name>J9FAS2_9ZZZZ</name>
<protein>
    <submittedName>
        <fullName evidence="1">Uncharacterized protein</fullName>
    </submittedName>
</protein>
<organism evidence="1">
    <name type="scientific">gut metagenome</name>
    <dbReference type="NCBI Taxonomy" id="749906"/>
    <lineage>
        <taxon>unclassified sequences</taxon>
        <taxon>metagenomes</taxon>
        <taxon>organismal metagenomes</taxon>
    </lineage>
</organism>
<evidence type="ECO:0000313" key="1">
    <source>
        <dbReference type="EMBL" id="EJW92006.1"/>
    </source>
</evidence>
<dbReference type="AlphaFoldDB" id="J9FAS2"/>
<gene>
    <name evidence="1" type="ORF">EVA_19888</name>
</gene>
<dbReference type="EMBL" id="AMCI01007816">
    <property type="protein sequence ID" value="EJW92006.1"/>
    <property type="molecule type" value="Genomic_DNA"/>
</dbReference>
<reference evidence="1" key="1">
    <citation type="journal article" date="2012" name="PLoS ONE">
        <title>Gene sets for utilization of primary and secondary nutrition supplies in the distal gut of endangered iberian lynx.</title>
        <authorList>
            <person name="Alcaide M."/>
            <person name="Messina E."/>
            <person name="Richter M."/>
            <person name="Bargiela R."/>
            <person name="Peplies J."/>
            <person name="Huws S.A."/>
            <person name="Newbold C.J."/>
            <person name="Golyshin P.N."/>
            <person name="Simon M.A."/>
            <person name="Lopez G."/>
            <person name="Yakimov M.M."/>
            <person name="Ferrer M."/>
        </authorList>
    </citation>
    <scope>NUCLEOTIDE SEQUENCE</scope>
</reference>
<sequence>MTPSISITSCFVHLISFINNETMERIERPAPDLY</sequence>